<dbReference type="GO" id="GO:0031515">
    <property type="term" value="C:tRNA (m1A) methyltransferase complex"/>
    <property type="evidence" value="ECO:0007669"/>
    <property type="project" value="InterPro"/>
</dbReference>
<keyword evidence="5" id="KW-0539">Nucleus</keyword>
<dbReference type="PANTHER" id="PTHR12945:SF0">
    <property type="entry name" value="TRNA (ADENINE(58)-N(1))-METHYLTRANSFERASE NON-CATALYTIC SUBUNIT TRM6"/>
    <property type="match status" value="1"/>
</dbReference>
<dbReference type="GO" id="GO:0030488">
    <property type="term" value="P:tRNA methylation"/>
    <property type="evidence" value="ECO:0007669"/>
    <property type="project" value="InterPro"/>
</dbReference>
<organism evidence="8 9">
    <name type="scientific">Malassezia brasiliensis</name>
    <dbReference type="NCBI Taxonomy" id="1821822"/>
    <lineage>
        <taxon>Eukaryota</taxon>
        <taxon>Fungi</taxon>
        <taxon>Dikarya</taxon>
        <taxon>Basidiomycota</taxon>
        <taxon>Ustilaginomycotina</taxon>
        <taxon>Malasseziomycetes</taxon>
        <taxon>Malasseziales</taxon>
        <taxon>Malasseziaceae</taxon>
        <taxon>Malassezia</taxon>
    </lineage>
</organism>
<keyword evidence="9" id="KW-1185">Reference proteome</keyword>
<evidence type="ECO:0000256" key="6">
    <source>
        <dbReference type="ARBA" id="ARBA00032319"/>
    </source>
</evidence>
<dbReference type="PANTHER" id="PTHR12945">
    <property type="entry name" value="TRANSLATION INITIATION FACTOR EIF3-RELATED"/>
    <property type="match status" value="1"/>
</dbReference>
<evidence type="ECO:0000313" key="8">
    <source>
        <dbReference type="EMBL" id="WFC94819.1"/>
    </source>
</evidence>
<dbReference type="AlphaFoldDB" id="A0AAF0DSB2"/>
<dbReference type="Gene3D" id="3.40.50.150">
    <property type="entry name" value="Vaccinia Virus protein VP39"/>
    <property type="match status" value="1"/>
</dbReference>
<keyword evidence="4" id="KW-0819">tRNA processing</keyword>
<name>A0AAF0DSB2_9BASI</name>
<dbReference type="InterPro" id="IPR029063">
    <property type="entry name" value="SAM-dependent_MTases_sf"/>
</dbReference>
<evidence type="ECO:0000313" key="9">
    <source>
        <dbReference type="Proteomes" id="UP001216638"/>
    </source>
</evidence>
<reference evidence="8" key="1">
    <citation type="submission" date="2023-03" db="EMBL/GenBank/DDBJ databases">
        <title>Mating type loci evolution in Malassezia.</title>
        <authorList>
            <person name="Coelho M.A."/>
        </authorList>
    </citation>
    <scope>NUCLEOTIDE SEQUENCE</scope>
    <source>
        <strain evidence="8">CBS 14135</strain>
    </source>
</reference>
<gene>
    <name evidence="8" type="primary">TRM6</name>
    <name evidence="8" type="ORF">MBRA1_001455</name>
</gene>
<evidence type="ECO:0000256" key="7">
    <source>
        <dbReference type="SAM" id="MobiDB-lite"/>
    </source>
</evidence>
<dbReference type="Proteomes" id="UP001216638">
    <property type="component" value="Chromosome 1"/>
</dbReference>
<dbReference type="SUPFAM" id="SSF53335">
    <property type="entry name" value="S-adenosyl-L-methionine-dependent methyltransferases"/>
    <property type="match status" value="1"/>
</dbReference>
<dbReference type="Pfam" id="PF04189">
    <property type="entry name" value="Gcd10p"/>
    <property type="match status" value="1"/>
</dbReference>
<comment type="similarity">
    <text evidence="2">Belongs to the TRM6/GCD10 family.</text>
</comment>
<dbReference type="InterPro" id="IPR017423">
    <property type="entry name" value="TRM6"/>
</dbReference>
<dbReference type="EMBL" id="CP119951">
    <property type="protein sequence ID" value="WFC94819.1"/>
    <property type="molecule type" value="Genomic_DNA"/>
</dbReference>
<dbReference type="GO" id="GO:0005634">
    <property type="term" value="C:nucleus"/>
    <property type="evidence" value="ECO:0007669"/>
    <property type="project" value="UniProtKB-SubCell"/>
</dbReference>
<evidence type="ECO:0000256" key="4">
    <source>
        <dbReference type="ARBA" id="ARBA00022694"/>
    </source>
</evidence>
<evidence type="ECO:0000256" key="3">
    <source>
        <dbReference type="ARBA" id="ARBA00021704"/>
    </source>
</evidence>
<accession>A0AAF0DSB2</accession>
<evidence type="ECO:0000256" key="1">
    <source>
        <dbReference type="ARBA" id="ARBA00004123"/>
    </source>
</evidence>
<proteinExistence type="inferred from homology"/>
<evidence type="ECO:0000256" key="2">
    <source>
        <dbReference type="ARBA" id="ARBA00008320"/>
    </source>
</evidence>
<feature type="region of interest" description="Disordered" evidence="7">
    <location>
        <begin position="374"/>
        <end position="398"/>
    </location>
</feature>
<protein>
    <recommendedName>
        <fullName evidence="3">tRNA (adenine(58)-N(1))-methyltransferase non-catalytic subunit TRM6</fullName>
    </recommendedName>
    <alternativeName>
        <fullName evidence="6">tRNA(m1A58)-methyltransferase subunit TRM6</fullName>
    </alternativeName>
</protein>
<evidence type="ECO:0000256" key="5">
    <source>
        <dbReference type="ARBA" id="ARBA00023242"/>
    </source>
</evidence>
<comment type="subcellular location">
    <subcellularLocation>
        <location evidence="1">Nucleus</location>
    </subcellularLocation>
</comment>
<sequence length="398" mass="44549">MTKQVVLEPGKTVSIGKFGSFAADDVIGRPYGPTYEIQADGQLVIMHQDVAEALTENEATNENIFDDGESQSLSYEDIKALKEAGATGREIIQKQLEGNKSYDLRTTYSRDKIMKRKEAKHLKFFTPLPPDLNNVAWYNFERHPDKIRWLRPDALSQLLSFADVRAGGKYLVVDGVGGLLTGAILERMGGSGSVHLIHDADSPPALELLPLFNLTLYHTRHVLHTMHWAATERRWTLPSHMADELARVYKTDRERNRARKKRAGFEEFVATRQQFFDGEFDAAIIACPYEPYSVIHRLLPYLAGSSNVAVHSPQLQPLVEAQARLRANPNFINVSITEPWLRRYQVLPARTHPDMSTSSSGGYILHAVRILSDDDEINENDTPRGGPPPPATDAAPEA</sequence>